<evidence type="ECO:0000256" key="3">
    <source>
        <dbReference type="ARBA" id="ARBA00022630"/>
    </source>
</evidence>
<dbReference type="GeneID" id="87595753"/>
<keyword evidence="5" id="KW-0560">Oxidoreductase</keyword>
<sequence>MNHLLQTLGITRPFIQGGMGNVSHVSLAVAVSKAGGLGTIGVGTMEIEKMEQMIKEMHEKTPHPFAVNVPINVRPDLEAVISLIKNLHVPVVSLSAGNPAPFIPFFKDAGTKVICVVANVKQALKAEQHGADVIVAEGFEAAGLNSSEELTTFTLIPQIAKAVTVPLIAAGGVGNGAGLLAALSLGAQGVQMGTRLIATKEAQVHDSYKQALKEASANDTIIVGRSYGHRRRLLNTPYAQELLALELKGMSREDYFKKTDETHHIKGAIEGKLSEGHINAGQITALIDDIPTVQELFDEMIREARAQQEKLATLL</sequence>
<dbReference type="PANTHER" id="PTHR32332">
    <property type="entry name" value="2-NITROPROPANE DIOXYGENASE"/>
    <property type="match status" value="1"/>
</dbReference>
<dbReference type="EMBL" id="LILD01000003">
    <property type="protein sequence ID" value="KOO36813.1"/>
    <property type="molecule type" value="Genomic_DNA"/>
</dbReference>
<dbReference type="AlphaFoldDB" id="A0A0M0KEG4"/>
<dbReference type="GO" id="GO:0051213">
    <property type="term" value="F:dioxygenase activity"/>
    <property type="evidence" value="ECO:0007669"/>
    <property type="project" value="UniProtKB-KW"/>
</dbReference>
<reference evidence="6" key="1">
    <citation type="submission" date="2015-08" db="EMBL/GenBank/DDBJ databases">
        <title>Complete DNA Sequence of Pseudomonas syringae pv. actinidiae, the Causal Agent of Kiwifruit Canker Disease.</title>
        <authorList>
            <person name="Rikkerink E.H.A."/>
            <person name="Fineran P.C."/>
        </authorList>
    </citation>
    <scope>NUCLEOTIDE SEQUENCE</scope>
    <source>
        <strain evidence="6">DSM 13666</strain>
    </source>
</reference>
<evidence type="ECO:0000256" key="2">
    <source>
        <dbReference type="ARBA" id="ARBA00013457"/>
    </source>
</evidence>
<dbReference type="SUPFAM" id="SSF51412">
    <property type="entry name" value="Inosine monophosphate dehydrogenase (IMPDH)"/>
    <property type="match status" value="1"/>
</dbReference>
<evidence type="ECO:0000256" key="4">
    <source>
        <dbReference type="ARBA" id="ARBA00022643"/>
    </source>
</evidence>
<name>A0A0M0KEG4_ALKHA</name>
<comment type="caution">
    <text evidence="6">The sequence shown here is derived from an EMBL/GenBank/DDBJ whole genome shotgun (WGS) entry which is preliminary data.</text>
</comment>
<evidence type="ECO:0000256" key="5">
    <source>
        <dbReference type="ARBA" id="ARBA00023002"/>
    </source>
</evidence>
<dbReference type="Pfam" id="PF03060">
    <property type="entry name" value="NMO"/>
    <property type="match status" value="2"/>
</dbReference>
<comment type="function">
    <text evidence="1">Nitronate monooxygenase that uses molecular oxygen to catalyze the oxidative denitrification of alkyl nitronates. Acts on propionate 3-nitronate (P3N), the presumed physiological substrate. Probably functions in the detoxification of P3N, a metabolic poison produced by plants and fungi as a defense mechanism.</text>
</comment>
<dbReference type="PATRIC" id="fig|136160.3.peg.4036"/>
<dbReference type="GO" id="GO:0018580">
    <property type="term" value="F:nitronate monooxygenase activity"/>
    <property type="evidence" value="ECO:0007669"/>
    <property type="project" value="InterPro"/>
</dbReference>
<evidence type="ECO:0000256" key="1">
    <source>
        <dbReference type="ARBA" id="ARBA00003535"/>
    </source>
</evidence>
<dbReference type="RefSeq" id="WP_053432059.1">
    <property type="nucleotide sequence ID" value="NZ_CP040441.1"/>
</dbReference>
<dbReference type="Gene3D" id="3.20.20.70">
    <property type="entry name" value="Aldolase class I"/>
    <property type="match status" value="1"/>
</dbReference>
<keyword evidence="4" id="KW-0288">FMN</keyword>
<organism evidence="6">
    <name type="scientific">Halalkalibacterium halodurans</name>
    <name type="common">Bacillus halodurans</name>
    <dbReference type="NCBI Taxonomy" id="86665"/>
    <lineage>
        <taxon>Bacteria</taxon>
        <taxon>Bacillati</taxon>
        <taxon>Bacillota</taxon>
        <taxon>Bacilli</taxon>
        <taxon>Bacillales</taxon>
        <taxon>Bacillaceae</taxon>
        <taxon>Halalkalibacterium (ex Joshi et al. 2022)</taxon>
    </lineage>
</organism>
<keyword evidence="3" id="KW-0285">Flavoprotein</keyword>
<keyword evidence="6" id="KW-0223">Dioxygenase</keyword>
<evidence type="ECO:0000313" key="6">
    <source>
        <dbReference type="EMBL" id="KOO36813.1"/>
    </source>
</evidence>
<accession>A0A0M0KEG4</accession>
<proteinExistence type="predicted"/>
<protein>
    <recommendedName>
        <fullName evidence="2">Probable nitronate monooxygenase</fullName>
    </recommendedName>
</protein>
<dbReference type="InterPro" id="IPR004136">
    <property type="entry name" value="NMO"/>
</dbReference>
<gene>
    <name evidence="6" type="ORF">AMD02_15485</name>
</gene>
<dbReference type="InterPro" id="IPR013785">
    <property type="entry name" value="Aldolase_TIM"/>
</dbReference>
<dbReference type="PANTHER" id="PTHR32332:SF20">
    <property type="entry name" value="2-NITROPROPANE DIOXYGENASE-LIKE PROTEIN"/>
    <property type="match status" value="1"/>
</dbReference>
<dbReference type="CDD" id="cd04730">
    <property type="entry name" value="NPD_like"/>
    <property type="match status" value="1"/>
</dbReference>